<evidence type="ECO:0000256" key="3">
    <source>
        <dbReference type="ARBA" id="ARBA00022737"/>
    </source>
</evidence>
<dbReference type="InterPro" id="IPR027417">
    <property type="entry name" value="P-loop_NTPase"/>
</dbReference>
<dbReference type="InterPro" id="IPR058922">
    <property type="entry name" value="WHD_DRP"/>
</dbReference>
<dbReference type="AlphaFoldDB" id="A0ABC8T1E8"/>
<comment type="caution">
    <text evidence="11">The sequence shown here is derived from an EMBL/GenBank/DDBJ whole genome shotgun (WGS) entry which is preliminary data.</text>
</comment>
<keyword evidence="3" id="KW-0677">Repeat</keyword>
<dbReference type="InterPro" id="IPR038005">
    <property type="entry name" value="RX-like_CC"/>
</dbReference>
<dbReference type="CDD" id="cd14798">
    <property type="entry name" value="RX-CC_like"/>
    <property type="match status" value="1"/>
</dbReference>
<dbReference type="SUPFAM" id="SSF52540">
    <property type="entry name" value="P-loop containing nucleoside triphosphate hydrolases"/>
    <property type="match status" value="1"/>
</dbReference>
<dbReference type="InterPro" id="IPR041118">
    <property type="entry name" value="Rx_N"/>
</dbReference>
<name>A0ABC8T1E8_9AQUA</name>
<keyword evidence="5" id="KW-0611">Plant defense</keyword>
<keyword evidence="4" id="KW-0547">Nucleotide-binding</keyword>
<comment type="similarity">
    <text evidence="1">Belongs to the disease resistance NB-LRR family.</text>
</comment>
<proteinExistence type="inferred from homology"/>
<dbReference type="Gene3D" id="1.10.10.10">
    <property type="entry name" value="Winged helix-like DNA-binding domain superfamily/Winged helix DNA-binding domain"/>
    <property type="match status" value="1"/>
</dbReference>
<feature type="domain" description="Disease resistance N-terminal" evidence="8">
    <location>
        <begin position="11"/>
        <end position="98"/>
    </location>
</feature>
<organism evidence="11 12">
    <name type="scientific">Ilex paraguariensis</name>
    <name type="common">yerba mate</name>
    <dbReference type="NCBI Taxonomy" id="185542"/>
    <lineage>
        <taxon>Eukaryota</taxon>
        <taxon>Viridiplantae</taxon>
        <taxon>Streptophyta</taxon>
        <taxon>Embryophyta</taxon>
        <taxon>Tracheophyta</taxon>
        <taxon>Spermatophyta</taxon>
        <taxon>Magnoliopsida</taxon>
        <taxon>eudicotyledons</taxon>
        <taxon>Gunneridae</taxon>
        <taxon>Pentapetalae</taxon>
        <taxon>asterids</taxon>
        <taxon>campanulids</taxon>
        <taxon>Aquifoliales</taxon>
        <taxon>Aquifoliaceae</taxon>
        <taxon>Ilex</taxon>
    </lineage>
</organism>
<keyword evidence="12" id="KW-1185">Reference proteome</keyword>
<dbReference type="GO" id="GO:0005524">
    <property type="term" value="F:ATP binding"/>
    <property type="evidence" value="ECO:0007669"/>
    <property type="project" value="UniProtKB-KW"/>
</dbReference>
<feature type="domain" description="Disease resistance protein winged helix" evidence="9">
    <location>
        <begin position="438"/>
        <end position="510"/>
    </location>
</feature>
<evidence type="ECO:0000259" key="9">
    <source>
        <dbReference type="Pfam" id="PF23559"/>
    </source>
</evidence>
<dbReference type="InterPro" id="IPR055414">
    <property type="entry name" value="LRR_R13L4/SHOC2-like"/>
</dbReference>
<evidence type="ECO:0000256" key="5">
    <source>
        <dbReference type="ARBA" id="ARBA00022821"/>
    </source>
</evidence>
<dbReference type="FunFam" id="3.40.50.300:FF:001091">
    <property type="entry name" value="Probable disease resistance protein At1g61300"/>
    <property type="match status" value="1"/>
</dbReference>
<dbReference type="Gene3D" id="3.40.50.300">
    <property type="entry name" value="P-loop containing nucleotide triphosphate hydrolases"/>
    <property type="match status" value="1"/>
</dbReference>
<evidence type="ECO:0000313" key="12">
    <source>
        <dbReference type="Proteomes" id="UP001642360"/>
    </source>
</evidence>
<evidence type="ECO:0000256" key="6">
    <source>
        <dbReference type="ARBA" id="ARBA00022840"/>
    </source>
</evidence>
<keyword evidence="6" id="KW-0067">ATP-binding</keyword>
<dbReference type="InterPro" id="IPR036388">
    <property type="entry name" value="WH-like_DNA-bd_sf"/>
</dbReference>
<dbReference type="PANTHER" id="PTHR36766:SF70">
    <property type="entry name" value="DISEASE RESISTANCE PROTEIN RGA4"/>
    <property type="match status" value="1"/>
</dbReference>
<reference evidence="11 12" key="1">
    <citation type="submission" date="2024-02" db="EMBL/GenBank/DDBJ databases">
        <authorList>
            <person name="Vignale AGUSTIN F."/>
            <person name="Sosa J E."/>
            <person name="Modenutti C."/>
        </authorList>
    </citation>
    <scope>NUCLEOTIDE SEQUENCE [LARGE SCALE GENOMIC DNA]</scope>
</reference>
<keyword evidence="2" id="KW-0433">Leucine-rich repeat</keyword>
<evidence type="ECO:0000259" key="10">
    <source>
        <dbReference type="Pfam" id="PF23598"/>
    </source>
</evidence>
<dbReference type="Pfam" id="PF23598">
    <property type="entry name" value="LRR_14"/>
    <property type="match status" value="1"/>
</dbReference>
<evidence type="ECO:0008006" key="13">
    <source>
        <dbReference type="Google" id="ProtNLM"/>
    </source>
</evidence>
<dbReference type="Pfam" id="PF00931">
    <property type="entry name" value="NB-ARC"/>
    <property type="match status" value="1"/>
</dbReference>
<dbReference type="Gene3D" id="3.80.10.10">
    <property type="entry name" value="Ribonuclease Inhibitor"/>
    <property type="match status" value="3"/>
</dbReference>
<evidence type="ECO:0000259" key="7">
    <source>
        <dbReference type="Pfam" id="PF00931"/>
    </source>
</evidence>
<dbReference type="InterPro" id="IPR032675">
    <property type="entry name" value="LRR_dom_sf"/>
</dbReference>
<dbReference type="InterPro" id="IPR042197">
    <property type="entry name" value="Apaf_helical"/>
</dbReference>
<dbReference type="Gene3D" id="1.20.5.4130">
    <property type="match status" value="1"/>
</dbReference>
<dbReference type="GO" id="GO:0051607">
    <property type="term" value="P:defense response to virus"/>
    <property type="evidence" value="ECO:0007669"/>
    <property type="project" value="UniProtKB-ARBA"/>
</dbReference>
<dbReference type="Proteomes" id="UP001642360">
    <property type="component" value="Unassembled WGS sequence"/>
</dbReference>
<evidence type="ECO:0000256" key="2">
    <source>
        <dbReference type="ARBA" id="ARBA00022614"/>
    </source>
</evidence>
<protein>
    <recommendedName>
        <fullName evidence="13">Disease resistance protein RGA3</fullName>
    </recommendedName>
</protein>
<feature type="domain" description="NB-ARC" evidence="7">
    <location>
        <begin position="181"/>
        <end position="352"/>
    </location>
</feature>
<sequence>MAIQGVAADLVKEILNKIVSVAAEEVGLVWGFEGDLAKLKDSVEMIQAFLADAETQGVSRKSVKLWLEKLKDEAYRADDVLDEFAYEIARRKVEIGDQMRRKVRYFLSSSNPVLFRSRMAHKIKKINTSLVKINEEAKVLGFRLGLLAAPSQVTVDHQAFAGRETNSLLHQSEVVVAREGDASNIVQMLTSPENQDVVSVLPIVGLAGLGKTTLAKLIYNGDEITRDFDLRIWVCVSDNFDVQRLFKEILETLTKKKCDVEIETVILKKLQEKLEGRKYLLVLDDIWNEDPIKWNNFKSCMLRVSTTHGNNILITTRSHKVASIVETLPKYCVEPLSSEDCWSIFKGVAFANGGAPINSDFEGIGRKIAEKCKGVPLAAKIAGSMMHLKKDKDEWLAILNDGVWSAVGDANGVLPIIKLSFDHLSSPSLKHCFAYCSLFKKDSLMEKEQLIQLWMAQEYLQPKEGRNRVLEDVGNEYFEALLQSSLFQDIEKDEYNNITHCKMHDLVHDLSQLISKPDCFTQEDDKGTENLHVRHLALYSSWESIGNIQNESAERLRTLFLESFAPDRFLKFRYLRVLNLSDAYVYELPSSISKLVHLRYLDLSNSRMHGLPKSIVELYHLQTLRLGGQVTIQTFPKKFKNLTSLRHIYFDKRDNMVQMPCEIRWLTSLQTLPFFTVGEDKGFQIEELGYLKNLRGKLDIYDLQEVGSKEEAQKADLCGKKNIYKLTLNWKSMWNGNQNAEGVLEGLQPSRSLKGLDINGFPGDYFPLWIMKMAVTTNGEDVWLSLNNLVTVKLKGCRRCEHMPMLGRLPLLRKLELDEMDNVKCLGESFYGYDCHGSGTIHSSNETKVLFPSLERFAMWKMDNLEEWIELPEGSGVQAFPCLYELSIYGCPQLKSAPSHFPVVKKLRYQNVCSGLPLEMICSSKLKTLTKFEVDGVAELTYLRDQLFQDNNYLEVLKISNCPKLTQVPYLRGCDTTSRLRSLEIKDCEQLSNLPDDLSTHPSLEILNVQSCPNLNSIPSIQGLTSLRLLILSSCGGLTCLPSGLESCTSLNTLKVEDCTNLTSFPNIQALCSLSTLTIVHCGKLTCLPMGLKFLTCLVNLMIGPFSEELDSFPSLDVVQHLHASLNEVHLYGWPHWDLIPEHLQHLSALRYLHLESFGVEALPDWIDKLSSLEELYVAKCKKLKYLPKIEVTKSWRLRLKACPLFVESSPESHRRLWYTVKGGDEWVVML</sequence>
<dbReference type="EMBL" id="CAUOFW020003585">
    <property type="protein sequence ID" value="CAK9160812.1"/>
    <property type="molecule type" value="Genomic_DNA"/>
</dbReference>
<feature type="domain" description="Disease resistance R13L4/SHOC-2-like LRR" evidence="10">
    <location>
        <begin position="569"/>
        <end position="871"/>
    </location>
</feature>
<dbReference type="PANTHER" id="PTHR36766">
    <property type="entry name" value="PLANT BROAD-SPECTRUM MILDEW RESISTANCE PROTEIN RPW8"/>
    <property type="match status" value="1"/>
</dbReference>
<evidence type="ECO:0000256" key="4">
    <source>
        <dbReference type="ARBA" id="ARBA00022741"/>
    </source>
</evidence>
<dbReference type="InterPro" id="IPR002182">
    <property type="entry name" value="NB-ARC"/>
</dbReference>
<evidence type="ECO:0000259" key="8">
    <source>
        <dbReference type="Pfam" id="PF18052"/>
    </source>
</evidence>
<dbReference type="PRINTS" id="PR00364">
    <property type="entry name" value="DISEASERSIST"/>
</dbReference>
<dbReference type="Pfam" id="PF23559">
    <property type="entry name" value="WHD_DRP"/>
    <property type="match status" value="1"/>
</dbReference>
<evidence type="ECO:0000256" key="1">
    <source>
        <dbReference type="ARBA" id="ARBA00008894"/>
    </source>
</evidence>
<dbReference type="Pfam" id="PF18052">
    <property type="entry name" value="Rx_N"/>
    <property type="match status" value="1"/>
</dbReference>
<dbReference type="Gene3D" id="1.10.8.430">
    <property type="entry name" value="Helical domain of apoptotic protease-activating factors"/>
    <property type="match status" value="1"/>
</dbReference>
<evidence type="ECO:0000313" key="11">
    <source>
        <dbReference type="EMBL" id="CAK9160812.1"/>
    </source>
</evidence>
<accession>A0ABC8T1E8</accession>
<gene>
    <name evidence="11" type="ORF">ILEXP_LOCUS29598</name>
</gene>
<dbReference type="FunFam" id="1.10.10.10:FF:000322">
    <property type="entry name" value="Probable disease resistance protein At1g63360"/>
    <property type="match status" value="1"/>
</dbReference>
<dbReference type="SUPFAM" id="SSF52058">
    <property type="entry name" value="L domain-like"/>
    <property type="match status" value="2"/>
</dbReference>